<feature type="domain" description="Helicase C-terminal" evidence="9">
    <location>
        <begin position="381"/>
        <end position="546"/>
    </location>
</feature>
<dbReference type="CDD" id="cd18787">
    <property type="entry name" value="SF2_C_DEAD"/>
    <property type="match status" value="1"/>
</dbReference>
<comment type="caution">
    <text evidence="10">The sequence shown here is derived from an EMBL/GenBank/DDBJ whole genome shotgun (WGS) entry which is preliminary data.</text>
</comment>
<dbReference type="Gene3D" id="3.40.50.300">
    <property type="entry name" value="P-loop containing nucleotide triphosphate hydrolases"/>
    <property type="match status" value="2"/>
</dbReference>
<evidence type="ECO:0000313" key="10">
    <source>
        <dbReference type="EMBL" id="GAV51565.1"/>
    </source>
</evidence>
<evidence type="ECO:0000256" key="6">
    <source>
        <dbReference type="RuleBase" id="RU000492"/>
    </source>
</evidence>
<sequence length="558" mass="63392">MARPPNINQLLESTDKSANGLQELKKPKFLTKAQRQQILSNKNEKEENAITRMIKPRNKESAAAGNTDGDPSQAEKTKLNNNDTNEQEDTLSNYEPIVSIRAKDLLRSPKDSIEQYYMGKHWTEKRREEMSDRDWRIFNEDFGITIRGGSLENPLRSWYELKNEQIVNAIVKNLKYDEPTPIQRAAVPNVCNKRFRDLLGVASTGSGKTLAFLIPILMKIDELPSRPLVLKKMDGPLALILAPTRELAQQIEKEAEELIDACVKNCEVVSIVGGHSIEEISFQVSQGTDILVATPGRLIDCLENHVLTLGKVETLVLDEADRMIDMGFEEQVTSILGNLIQKRQTMMFTASMTPGTEKIAAGYLKNPVRVTVSGSQGATPMIRQIVEHIGSEEQRFQRIVEFLPQYRAPIIIFINYKTTADWLVQKFYQETRYRVTVLHGSKSQEQREHSLQLLRKGKVQIMIATNVAARGLDVPNVSLVINFQISKTFEDYVHRIGRTGRAGNEGTAITFLDDEDPELVKELYKYLQENNPTGENNFASRLKDKYRLGKRRIEEVLY</sequence>
<keyword evidence="4 6" id="KW-0347">Helicase</keyword>
<dbReference type="OrthoDB" id="196131at2759"/>
<evidence type="ECO:0000256" key="1">
    <source>
        <dbReference type="ARBA" id="ARBA00012552"/>
    </source>
</evidence>
<dbReference type="EC" id="3.6.4.13" evidence="1"/>
<dbReference type="GO" id="GO:0016787">
    <property type="term" value="F:hydrolase activity"/>
    <property type="evidence" value="ECO:0007669"/>
    <property type="project" value="UniProtKB-KW"/>
</dbReference>
<gene>
    <name evidence="10" type="ORF">ZYGR_0AF00360</name>
</gene>
<keyword evidence="5 6" id="KW-0067">ATP-binding</keyword>
<dbReference type="GO" id="GO:0003724">
    <property type="term" value="F:RNA helicase activity"/>
    <property type="evidence" value="ECO:0007669"/>
    <property type="project" value="UniProtKB-EC"/>
</dbReference>
<keyword evidence="2 6" id="KW-0547">Nucleotide-binding</keyword>
<dbReference type="Proteomes" id="UP000187013">
    <property type="component" value="Unassembled WGS sequence"/>
</dbReference>
<dbReference type="PROSITE" id="PS51192">
    <property type="entry name" value="HELICASE_ATP_BIND_1"/>
    <property type="match status" value="1"/>
</dbReference>
<dbReference type="SMART" id="SM00487">
    <property type="entry name" value="DEXDc"/>
    <property type="match status" value="1"/>
</dbReference>
<proteinExistence type="inferred from homology"/>
<accession>A0A1Q3A761</accession>
<reference evidence="10 11" key="1">
    <citation type="submission" date="2016-08" db="EMBL/GenBank/DDBJ databases">
        <title>Draft genome sequence of allopolyploid Zygosaccharomyces rouxii.</title>
        <authorList>
            <person name="Watanabe J."/>
            <person name="Uehara K."/>
            <person name="Mogi Y."/>
            <person name="Tsukioka Y."/>
        </authorList>
    </citation>
    <scope>NUCLEOTIDE SEQUENCE [LARGE SCALE GENOMIC DNA]</scope>
    <source>
        <strain evidence="10 11">NBRC 110957</strain>
    </source>
</reference>
<evidence type="ECO:0000256" key="2">
    <source>
        <dbReference type="ARBA" id="ARBA00022741"/>
    </source>
</evidence>
<dbReference type="Pfam" id="PF00271">
    <property type="entry name" value="Helicase_C"/>
    <property type="match status" value="1"/>
</dbReference>
<evidence type="ECO:0000259" key="8">
    <source>
        <dbReference type="PROSITE" id="PS51192"/>
    </source>
</evidence>
<dbReference type="PANTHER" id="PTHR47958">
    <property type="entry name" value="ATP-DEPENDENT RNA HELICASE DBP3"/>
    <property type="match status" value="1"/>
</dbReference>
<dbReference type="PROSITE" id="PS51194">
    <property type="entry name" value="HELICASE_CTER"/>
    <property type="match status" value="1"/>
</dbReference>
<dbReference type="SMART" id="SM00490">
    <property type="entry name" value="HELICc"/>
    <property type="match status" value="1"/>
</dbReference>
<dbReference type="EMBL" id="BDGX01000032">
    <property type="protein sequence ID" value="GAV51565.1"/>
    <property type="molecule type" value="Genomic_DNA"/>
</dbReference>
<feature type="compositionally biased region" description="Polar residues" evidence="7">
    <location>
        <begin position="1"/>
        <end position="20"/>
    </location>
</feature>
<evidence type="ECO:0000256" key="3">
    <source>
        <dbReference type="ARBA" id="ARBA00022801"/>
    </source>
</evidence>
<evidence type="ECO:0000256" key="5">
    <source>
        <dbReference type="ARBA" id="ARBA00022840"/>
    </source>
</evidence>
<feature type="domain" description="Helicase ATP-binding" evidence="8">
    <location>
        <begin position="189"/>
        <end position="370"/>
    </location>
</feature>
<dbReference type="InterPro" id="IPR027417">
    <property type="entry name" value="P-loop_NTPase"/>
</dbReference>
<dbReference type="GO" id="GO:0005524">
    <property type="term" value="F:ATP binding"/>
    <property type="evidence" value="ECO:0007669"/>
    <property type="project" value="UniProtKB-KW"/>
</dbReference>
<evidence type="ECO:0000256" key="7">
    <source>
        <dbReference type="SAM" id="MobiDB-lite"/>
    </source>
</evidence>
<dbReference type="CDD" id="cd17945">
    <property type="entry name" value="DEADc_DDX23"/>
    <property type="match status" value="1"/>
</dbReference>
<dbReference type="InterPro" id="IPR000629">
    <property type="entry name" value="RNA-helicase_DEAD-box_CS"/>
</dbReference>
<dbReference type="InterPro" id="IPR011545">
    <property type="entry name" value="DEAD/DEAH_box_helicase_dom"/>
</dbReference>
<dbReference type="InterPro" id="IPR014001">
    <property type="entry name" value="Helicase_ATP-bd"/>
</dbReference>
<protein>
    <recommendedName>
        <fullName evidence="1">RNA helicase</fullName>
        <ecNumber evidence="1">3.6.4.13</ecNumber>
    </recommendedName>
</protein>
<dbReference type="Pfam" id="PF00270">
    <property type="entry name" value="DEAD"/>
    <property type="match status" value="1"/>
</dbReference>
<dbReference type="AlphaFoldDB" id="A0A1Q3A761"/>
<dbReference type="PROSITE" id="PS00039">
    <property type="entry name" value="DEAD_ATP_HELICASE"/>
    <property type="match status" value="1"/>
</dbReference>
<evidence type="ECO:0000313" key="11">
    <source>
        <dbReference type="Proteomes" id="UP000187013"/>
    </source>
</evidence>
<comment type="similarity">
    <text evidence="6">Belongs to the DEAD box helicase family.</text>
</comment>
<organism evidence="10 11">
    <name type="scientific">Zygosaccharomyces rouxii</name>
    <dbReference type="NCBI Taxonomy" id="4956"/>
    <lineage>
        <taxon>Eukaryota</taxon>
        <taxon>Fungi</taxon>
        <taxon>Dikarya</taxon>
        <taxon>Ascomycota</taxon>
        <taxon>Saccharomycotina</taxon>
        <taxon>Saccharomycetes</taxon>
        <taxon>Saccharomycetales</taxon>
        <taxon>Saccharomycetaceae</taxon>
        <taxon>Zygosaccharomyces</taxon>
    </lineage>
</organism>
<feature type="region of interest" description="Disordered" evidence="7">
    <location>
        <begin position="1"/>
        <end position="93"/>
    </location>
</feature>
<evidence type="ECO:0000256" key="4">
    <source>
        <dbReference type="ARBA" id="ARBA00022806"/>
    </source>
</evidence>
<keyword evidence="3 6" id="KW-0378">Hydrolase</keyword>
<evidence type="ECO:0000259" key="9">
    <source>
        <dbReference type="PROSITE" id="PS51194"/>
    </source>
</evidence>
<dbReference type="SUPFAM" id="SSF52540">
    <property type="entry name" value="P-loop containing nucleoside triphosphate hydrolases"/>
    <property type="match status" value="1"/>
</dbReference>
<name>A0A1Q3A761_ZYGRO</name>
<dbReference type="GO" id="GO:0003676">
    <property type="term" value="F:nucleic acid binding"/>
    <property type="evidence" value="ECO:0007669"/>
    <property type="project" value="InterPro"/>
</dbReference>
<dbReference type="InterPro" id="IPR001650">
    <property type="entry name" value="Helicase_C-like"/>
</dbReference>